<keyword evidence="4" id="KW-1185">Reference proteome</keyword>
<evidence type="ECO:0000259" key="2">
    <source>
        <dbReference type="Pfam" id="PF13439"/>
    </source>
</evidence>
<gene>
    <name evidence="3" type="ORF">IGX34_08530</name>
</gene>
<dbReference type="EMBL" id="JACZZA010000004">
    <property type="protein sequence ID" value="MBE1160434.1"/>
    <property type="molecule type" value="Genomic_DNA"/>
</dbReference>
<dbReference type="Proteomes" id="UP000651010">
    <property type="component" value="Unassembled WGS sequence"/>
</dbReference>
<dbReference type="PANTHER" id="PTHR12526">
    <property type="entry name" value="GLYCOSYLTRANSFERASE"/>
    <property type="match status" value="1"/>
</dbReference>
<feature type="domain" description="Glycosyltransferase subfamily 4-like N-terminal" evidence="2">
    <location>
        <begin position="15"/>
        <end position="174"/>
    </location>
</feature>
<protein>
    <submittedName>
        <fullName evidence="3">Glycosyltransferase</fullName>
    </submittedName>
</protein>
<name>A0ABR9G8U0_9GAMM</name>
<dbReference type="SUPFAM" id="SSF53756">
    <property type="entry name" value="UDP-Glycosyltransferase/glycogen phosphorylase"/>
    <property type="match status" value="1"/>
</dbReference>
<dbReference type="RefSeq" id="WP_192555300.1">
    <property type="nucleotide sequence ID" value="NZ_JACZZA010000004.1"/>
</dbReference>
<dbReference type="PANTHER" id="PTHR12526:SF630">
    <property type="entry name" value="GLYCOSYLTRANSFERASE"/>
    <property type="match status" value="1"/>
</dbReference>
<dbReference type="InterPro" id="IPR028098">
    <property type="entry name" value="Glyco_trans_4-like_N"/>
</dbReference>
<organism evidence="3 4">
    <name type="scientific">Dyella acidiphila</name>
    <dbReference type="NCBI Taxonomy" id="2775866"/>
    <lineage>
        <taxon>Bacteria</taxon>
        <taxon>Pseudomonadati</taxon>
        <taxon>Pseudomonadota</taxon>
        <taxon>Gammaproteobacteria</taxon>
        <taxon>Lysobacterales</taxon>
        <taxon>Rhodanobacteraceae</taxon>
        <taxon>Dyella</taxon>
    </lineage>
</organism>
<evidence type="ECO:0000259" key="1">
    <source>
        <dbReference type="Pfam" id="PF00534"/>
    </source>
</evidence>
<dbReference type="Gene3D" id="3.40.50.2000">
    <property type="entry name" value="Glycogen Phosphorylase B"/>
    <property type="match status" value="2"/>
</dbReference>
<sequence>MTKHLAFFLPSLDGGGAERIALMLAGQFASMGYKCDMVIAIRKGKLLSSVPSNVRLIVLDKQKTLDSFFALAAYLRREKPDVLMATVFSGNIAACLAYLLSGCSTRLVLGECSLPDYDAIGASPTQTLLNKLSARLLYRCAAASIAISTGVKQSLIREKLISPERIHVIPYPVDNPYQPHDPQLDGKIPELIACGRLVPQKDHATLIKAFAQVRKSCPAKLTILGEGPLLPSLQALVKEHGVEDSVTFAGFVYPPEEQMRRASIFVHTAIYEGFGVVLLEALASGCNVVATDCPGGVRDILGDSQYGALVPVGDVAAISEAVISVLNGTRSFPSPEAHLRSFSLEHIADRYLPVLLPGQRQSMGET</sequence>
<evidence type="ECO:0000313" key="4">
    <source>
        <dbReference type="Proteomes" id="UP000651010"/>
    </source>
</evidence>
<proteinExistence type="predicted"/>
<reference evidence="3 4" key="1">
    <citation type="submission" date="2020-09" db="EMBL/GenBank/DDBJ databases">
        <title>Dyella sp. 7MK23 isolated from forest soil.</title>
        <authorList>
            <person name="Fu J."/>
        </authorList>
    </citation>
    <scope>NUCLEOTIDE SEQUENCE [LARGE SCALE GENOMIC DNA]</scope>
    <source>
        <strain evidence="3 4">7MK23</strain>
    </source>
</reference>
<dbReference type="CDD" id="cd03811">
    <property type="entry name" value="GT4_GT28_WabH-like"/>
    <property type="match status" value="1"/>
</dbReference>
<accession>A0ABR9G8U0</accession>
<feature type="domain" description="Glycosyl transferase family 1" evidence="1">
    <location>
        <begin position="183"/>
        <end position="328"/>
    </location>
</feature>
<dbReference type="InterPro" id="IPR001296">
    <property type="entry name" value="Glyco_trans_1"/>
</dbReference>
<comment type="caution">
    <text evidence="3">The sequence shown here is derived from an EMBL/GenBank/DDBJ whole genome shotgun (WGS) entry which is preliminary data.</text>
</comment>
<dbReference type="Pfam" id="PF13439">
    <property type="entry name" value="Glyco_transf_4"/>
    <property type="match status" value="1"/>
</dbReference>
<evidence type="ECO:0000313" key="3">
    <source>
        <dbReference type="EMBL" id="MBE1160434.1"/>
    </source>
</evidence>
<dbReference type="Pfam" id="PF00534">
    <property type="entry name" value="Glycos_transf_1"/>
    <property type="match status" value="1"/>
</dbReference>